<evidence type="ECO:0000313" key="2">
    <source>
        <dbReference type="Proteomes" id="UP001159363"/>
    </source>
</evidence>
<gene>
    <name evidence="1" type="ORF">PR048_028504</name>
</gene>
<proteinExistence type="predicted"/>
<name>A0ABQ9GAS2_9NEOP</name>
<protein>
    <submittedName>
        <fullName evidence="1">Uncharacterized protein</fullName>
    </submittedName>
</protein>
<organism evidence="1 2">
    <name type="scientific">Dryococelus australis</name>
    <dbReference type="NCBI Taxonomy" id="614101"/>
    <lineage>
        <taxon>Eukaryota</taxon>
        <taxon>Metazoa</taxon>
        <taxon>Ecdysozoa</taxon>
        <taxon>Arthropoda</taxon>
        <taxon>Hexapoda</taxon>
        <taxon>Insecta</taxon>
        <taxon>Pterygota</taxon>
        <taxon>Neoptera</taxon>
        <taxon>Polyneoptera</taxon>
        <taxon>Phasmatodea</taxon>
        <taxon>Verophasmatodea</taxon>
        <taxon>Anareolatae</taxon>
        <taxon>Phasmatidae</taxon>
        <taxon>Eurycanthinae</taxon>
        <taxon>Dryococelus</taxon>
    </lineage>
</organism>
<dbReference type="Proteomes" id="UP001159363">
    <property type="component" value="Chromosome 12"/>
</dbReference>
<keyword evidence="2" id="KW-1185">Reference proteome</keyword>
<dbReference type="EMBL" id="JARBHB010000013">
    <property type="protein sequence ID" value="KAJ8869513.1"/>
    <property type="molecule type" value="Genomic_DNA"/>
</dbReference>
<accession>A0ABQ9GAS2</accession>
<reference evidence="1 2" key="1">
    <citation type="submission" date="2023-02" db="EMBL/GenBank/DDBJ databases">
        <title>LHISI_Scaffold_Assembly.</title>
        <authorList>
            <person name="Stuart O.P."/>
            <person name="Cleave R."/>
            <person name="Magrath M.J.L."/>
            <person name="Mikheyev A.S."/>
        </authorList>
    </citation>
    <scope>NUCLEOTIDE SEQUENCE [LARGE SCALE GENOMIC DNA]</scope>
    <source>
        <strain evidence="1">Daus_M_001</strain>
        <tissue evidence="1">Leg muscle</tissue>
    </source>
</reference>
<comment type="caution">
    <text evidence="1">The sequence shown here is derived from an EMBL/GenBank/DDBJ whole genome shotgun (WGS) entry which is preliminary data.</text>
</comment>
<evidence type="ECO:0000313" key="1">
    <source>
        <dbReference type="EMBL" id="KAJ8869513.1"/>
    </source>
</evidence>
<sequence>MLGSQLSIHWLLPRGRCSLVVRLLAFHLGEPSSIPFGAAPGRQLAGIVSDDATCQRVFSGISGFHRPCIPLLLHTHLASPSLALKTSFLSVVQNSPLHSIGRCHAEILLYFYLHVVAPQDVLVVIGRNTFNFPSPGSTVPDAGTKNVQQCASAPGPRARWEGKKLHVEWRNSSDTLQLPCAGFSCSAQLKHDSSRRAAQSATWIYAVHSKVKNCIGYIGSPMPAPKEPWFYLWGHLKAMCATLVDDVDTLRERILAGCGTIRNTPGIHQCVRESIQRRVEACVSADKGHYKHFL</sequence>